<name>A0A4R2PT82_RHOSA</name>
<accession>A0A4R2PT82</accession>
<dbReference type="Proteomes" id="UP000295399">
    <property type="component" value="Unassembled WGS sequence"/>
</dbReference>
<evidence type="ECO:0000313" key="3">
    <source>
        <dbReference type="Proteomes" id="UP000295399"/>
    </source>
</evidence>
<dbReference type="AlphaFoldDB" id="A0A4R2PT82"/>
<evidence type="ECO:0000256" key="1">
    <source>
        <dbReference type="SAM" id="MobiDB-lite"/>
    </source>
</evidence>
<protein>
    <submittedName>
        <fullName evidence="2">Uncharacterized protein</fullName>
    </submittedName>
</protein>
<keyword evidence="3" id="KW-1185">Reference proteome</keyword>
<dbReference type="RefSeq" id="WP_132706494.1">
    <property type="nucleotide sequence ID" value="NZ_JACIGF010000001.1"/>
</dbReference>
<feature type="region of interest" description="Disordered" evidence="1">
    <location>
        <begin position="1"/>
        <end position="30"/>
    </location>
</feature>
<sequence length="81" mass="8713">MASFILNPGDSRTVDTREGGDTLSLTNNHEDGEARYAIAFDQQTPTNHTLAPGTSANYDLADHETAALTNTGDLTIEVDFE</sequence>
<gene>
    <name evidence="2" type="ORF">EV659_101106</name>
</gene>
<dbReference type="EMBL" id="SLXO01000001">
    <property type="protein sequence ID" value="TCP38208.1"/>
    <property type="molecule type" value="Genomic_DNA"/>
</dbReference>
<dbReference type="InParanoid" id="A0A4R2PT82"/>
<organism evidence="2 3">
    <name type="scientific">Rhodothalassium salexigens DSM 2132</name>
    <dbReference type="NCBI Taxonomy" id="1188247"/>
    <lineage>
        <taxon>Bacteria</taxon>
        <taxon>Pseudomonadati</taxon>
        <taxon>Pseudomonadota</taxon>
        <taxon>Alphaproteobacteria</taxon>
        <taxon>Rhodothalassiales</taxon>
        <taxon>Rhodothalassiaceae</taxon>
        <taxon>Rhodothalassium</taxon>
    </lineage>
</organism>
<evidence type="ECO:0000313" key="2">
    <source>
        <dbReference type="EMBL" id="TCP38208.1"/>
    </source>
</evidence>
<comment type="caution">
    <text evidence="2">The sequence shown here is derived from an EMBL/GenBank/DDBJ whole genome shotgun (WGS) entry which is preliminary data.</text>
</comment>
<proteinExistence type="predicted"/>
<reference evidence="2 3" key="1">
    <citation type="submission" date="2019-03" db="EMBL/GenBank/DDBJ databases">
        <title>Genomic Encyclopedia of Type Strains, Phase IV (KMG-IV): sequencing the most valuable type-strain genomes for metagenomic binning, comparative biology and taxonomic classification.</title>
        <authorList>
            <person name="Goeker M."/>
        </authorList>
    </citation>
    <scope>NUCLEOTIDE SEQUENCE [LARGE SCALE GENOMIC DNA]</scope>
    <source>
        <strain evidence="2 3">DSM 2132</strain>
    </source>
</reference>